<evidence type="ECO:0008006" key="5">
    <source>
        <dbReference type="Google" id="ProtNLM"/>
    </source>
</evidence>
<feature type="signal peptide" evidence="2">
    <location>
        <begin position="1"/>
        <end position="24"/>
    </location>
</feature>
<dbReference type="InterPro" id="IPR006059">
    <property type="entry name" value="SBP"/>
</dbReference>
<comment type="caution">
    <text evidence="3">The sequence shown here is derived from an EMBL/GenBank/DDBJ whole genome shotgun (WGS) entry which is preliminary data.</text>
</comment>
<dbReference type="PANTHER" id="PTHR43649:SF12">
    <property type="entry name" value="DIACETYLCHITOBIOSE BINDING PROTEIN DASA"/>
    <property type="match status" value="1"/>
</dbReference>
<feature type="region of interest" description="Disordered" evidence="1">
    <location>
        <begin position="34"/>
        <end position="57"/>
    </location>
</feature>
<dbReference type="InterPro" id="IPR050490">
    <property type="entry name" value="Bact_solute-bd_prot1"/>
</dbReference>
<dbReference type="PROSITE" id="PS51257">
    <property type="entry name" value="PROKAR_LIPOPROTEIN"/>
    <property type="match status" value="1"/>
</dbReference>
<dbReference type="PANTHER" id="PTHR43649">
    <property type="entry name" value="ARABINOSE-BINDING PROTEIN-RELATED"/>
    <property type="match status" value="1"/>
</dbReference>
<evidence type="ECO:0000256" key="1">
    <source>
        <dbReference type="SAM" id="MobiDB-lite"/>
    </source>
</evidence>
<dbReference type="EMBL" id="QMFB01000005">
    <property type="protein sequence ID" value="RAV21274.1"/>
    <property type="molecule type" value="Genomic_DNA"/>
</dbReference>
<proteinExistence type="predicted"/>
<keyword evidence="2" id="KW-0732">Signal</keyword>
<feature type="compositionally biased region" description="Polar residues" evidence="1">
    <location>
        <begin position="35"/>
        <end position="48"/>
    </location>
</feature>
<reference evidence="3 4" key="1">
    <citation type="journal article" date="2009" name="Int. J. Syst. Evol. Microbiol.">
        <title>Paenibacillus contaminans sp. nov., isolated from a contaminated laboratory plate.</title>
        <authorList>
            <person name="Chou J.H."/>
            <person name="Lee J.H."/>
            <person name="Lin M.C."/>
            <person name="Chang P.S."/>
            <person name="Arun A.B."/>
            <person name="Young C.C."/>
            <person name="Chen W.M."/>
        </authorList>
    </citation>
    <scope>NUCLEOTIDE SEQUENCE [LARGE SCALE GENOMIC DNA]</scope>
    <source>
        <strain evidence="3 4">CKOBP-6</strain>
    </source>
</reference>
<protein>
    <recommendedName>
        <fullName evidence="5">ABC transporter substrate-binding protein</fullName>
    </recommendedName>
</protein>
<evidence type="ECO:0000313" key="4">
    <source>
        <dbReference type="Proteomes" id="UP000250369"/>
    </source>
</evidence>
<feature type="chain" id="PRO_5038555440" description="ABC transporter substrate-binding protein" evidence="2">
    <location>
        <begin position="25"/>
        <end position="559"/>
    </location>
</feature>
<dbReference type="AlphaFoldDB" id="A0A329MNC4"/>
<dbReference type="Proteomes" id="UP000250369">
    <property type="component" value="Unassembled WGS sequence"/>
</dbReference>
<evidence type="ECO:0000313" key="3">
    <source>
        <dbReference type="EMBL" id="RAV21274.1"/>
    </source>
</evidence>
<evidence type="ECO:0000256" key="2">
    <source>
        <dbReference type="SAM" id="SignalP"/>
    </source>
</evidence>
<accession>A0A329MNC4</accession>
<dbReference type="Pfam" id="PF13416">
    <property type="entry name" value="SBP_bac_8"/>
    <property type="match status" value="1"/>
</dbReference>
<sequence>MNKSNYRKKLGIALSACLCTMLFAACSSGSGGQAPTGSPAASSNTPQASAAPDSGGGTGDYIADQKKKWHIGDNISFDWYINLNANFSKWDNYEYFKDITEITGVKPNVNFPTGTPSEKLNLMLATGELPDMITLEQTDPTVEKLIKEGLVYSHDELIEKFAPEFKKEIPNDVYKLISSDVDGKLYGLPSYYYTNLMGAYTYMVRQDIYKELGSPDMSTPDNLAKALKLFKEKFPTMEGQPSIPMAFANLGEDQLTTNVVEGSFGIRQYYVGDNGIVSNKYKDPQYAEYVKYMNRLYKDGLIDKELFIKKSEQLQKDFATRVFVVPGRYWDTSAATQSLTKQFGEEKTYFYAMDPMKAVPRVEYPGESRMGWTITLITKKAKNPEALIKFIRYMWNRDGNLLMNYGKEGVDYKLADEKSVLRTLPEEKLNEYRIKKGILQLSFFKYDWLKEVFPDTPETKKQMEMYALIDKSAKDWTAITYKMEPDPTTAEGTVTTRIKEIAKTAMPRIILADSEEKAVSLYQEMLANMEKSGLKQLEDYYSKQYKKNVEKFGAEYALK</sequence>
<keyword evidence="4" id="KW-1185">Reference proteome</keyword>
<organism evidence="3 4">
    <name type="scientific">Paenibacillus contaminans</name>
    <dbReference type="NCBI Taxonomy" id="450362"/>
    <lineage>
        <taxon>Bacteria</taxon>
        <taxon>Bacillati</taxon>
        <taxon>Bacillota</taxon>
        <taxon>Bacilli</taxon>
        <taxon>Bacillales</taxon>
        <taxon>Paenibacillaceae</taxon>
        <taxon>Paenibacillus</taxon>
    </lineage>
</organism>
<dbReference type="OrthoDB" id="353914at2"/>
<dbReference type="SUPFAM" id="SSF53850">
    <property type="entry name" value="Periplasmic binding protein-like II"/>
    <property type="match status" value="1"/>
</dbReference>
<dbReference type="RefSeq" id="WP_113030978.1">
    <property type="nucleotide sequence ID" value="NZ_QMFB01000005.1"/>
</dbReference>
<gene>
    <name evidence="3" type="ORF">DQG23_11490</name>
</gene>
<name>A0A329MNC4_9BACL</name>
<dbReference type="Gene3D" id="3.40.190.10">
    <property type="entry name" value="Periplasmic binding protein-like II"/>
    <property type="match status" value="2"/>
</dbReference>